<gene>
    <name evidence="2" type="ORF">K0B96_00875</name>
</gene>
<dbReference type="SUPFAM" id="SSF53613">
    <property type="entry name" value="Ribokinase-like"/>
    <property type="match status" value="1"/>
</dbReference>
<reference evidence="2" key="1">
    <citation type="submission" date="2021-08" db="EMBL/GenBank/DDBJ databases">
        <title>Genome of a novel bacterium of the phylum Verrucomicrobia, Oleiharenicola sp. KSB-15.</title>
        <authorList>
            <person name="Chung J.-H."/>
            <person name="Ahn J.-H."/>
            <person name="Yoon Y."/>
            <person name="Kim D.-Y."/>
            <person name="An S.-H."/>
            <person name="Park I."/>
            <person name="Yeon J."/>
        </authorList>
    </citation>
    <scope>NUCLEOTIDE SEQUENCE</scope>
    <source>
        <strain evidence="2">KSB-15</strain>
    </source>
</reference>
<evidence type="ECO:0000313" key="3">
    <source>
        <dbReference type="Proteomes" id="UP000825051"/>
    </source>
</evidence>
<dbReference type="RefSeq" id="WP_220162747.1">
    <property type="nucleotide sequence ID" value="NZ_CP080507.1"/>
</dbReference>
<evidence type="ECO:0000313" key="2">
    <source>
        <dbReference type="EMBL" id="QYM79201.1"/>
    </source>
</evidence>
<keyword evidence="3" id="KW-1185">Reference proteome</keyword>
<dbReference type="GO" id="GO:0033785">
    <property type="term" value="F:heptose 7-phosphate kinase activity"/>
    <property type="evidence" value="ECO:0007669"/>
    <property type="project" value="TreeGrafter"/>
</dbReference>
<dbReference type="KEGG" id="ole:K0B96_00875"/>
<dbReference type="Pfam" id="PF00294">
    <property type="entry name" value="PfkB"/>
    <property type="match status" value="1"/>
</dbReference>
<dbReference type="InterPro" id="IPR011611">
    <property type="entry name" value="PfkB_dom"/>
</dbReference>
<name>A0A8F9TUA5_9BACT</name>
<dbReference type="InterPro" id="IPR029056">
    <property type="entry name" value="Ribokinase-like"/>
</dbReference>
<protein>
    <recommendedName>
        <fullName evidence="1">Carbohydrate kinase PfkB domain-containing protein</fullName>
    </recommendedName>
</protein>
<dbReference type="GO" id="GO:0033786">
    <property type="term" value="F:heptose-1-phosphate adenylyltransferase activity"/>
    <property type="evidence" value="ECO:0007669"/>
    <property type="project" value="TreeGrafter"/>
</dbReference>
<dbReference type="EMBL" id="CP080507">
    <property type="protein sequence ID" value="QYM79201.1"/>
    <property type="molecule type" value="Genomic_DNA"/>
</dbReference>
<organism evidence="2 3">
    <name type="scientific">Horticoccus luteus</name>
    <dbReference type="NCBI Taxonomy" id="2862869"/>
    <lineage>
        <taxon>Bacteria</taxon>
        <taxon>Pseudomonadati</taxon>
        <taxon>Verrucomicrobiota</taxon>
        <taxon>Opitutia</taxon>
        <taxon>Opitutales</taxon>
        <taxon>Opitutaceae</taxon>
        <taxon>Horticoccus</taxon>
    </lineage>
</organism>
<dbReference type="PANTHER" id="PTHR46969:SF1">
    <property type="entry name" value="BIFUNCTIONAL PROTEIN HLDE"/>
    <property type="match status" value="1"/>
</dbReference>
<dbReference type="Proteomes" id="UP000825051">
    <property type="component" value="Chromosome"/>
</dbReference>
<dbReference type="PANTHER" id="PTHR46969">
    <property type="entry name" value="BIFUNCTIONAL PROTEIN HLDE"/>
    <property type="match status" value="1"/>
</dbReference>
<proteinExistence type="predicted"/>
<feature type="domain" description="Carbohydrate kinase PfkB" evidence="1">
    <location>
        <begin position="302"/>
        <end position="360"/>
    </location>
</feature>
<accession>A0A8F9TUA5</accession>
<dbReference type="GO" id="GO:0005829">
    <property type="term" value="C:cytosol"/>
    <property type="evidence" value="ECO:0007669"/>
    <property type="project" value="TreeGrafter"/>
</dbReference>
<dbReference type="AlphaFoldDB" id="A0A8F9TUA5"/>
<evidence type="ECO:0000259" key="1">
    <source>
        <dbReference type="Pfam" id="PF00294"/>
    </source>
</evidence>
<dbReference type="Gene3D" id="3.40.1190.20">
    <property type="match status" value="1"/>
</dbReference>
<sequence length="377" mass="39068">MTPARFDALTARFARLRVGVIGDFSLDRYFDLDPAREETSLETGRPVHNILRVRCQPGAAGNILANAAALGAPALFPLGYCGDDGEGFELRRALQRIPGVSLAAFLTSPARHTFTYTKPLLPRPGAAPEELSRLDLKDTTPLPAPLEAQLIAALRALADQLDVLIVMDQAGVAGCGAITDSVLMALAEITRALPRLVVLADSRHGLARFPACAWKMNAAEFAALAAALPPAPSPSDLPASPNVEPSSSAIPFAPRLAGARALAARHGQPVFITLAEHGIIGAAPATPPTTRPTLPSASSIVAAHVPALPVRGPIDIVGAGDTVTATLALALAADATIHEAMTLAQAAASLVVHQLGTTGTATTPHLRRLLFPARLNA</sequence>